<keyword evidence="4" id="KW-1185">Reference proteome</keyword>
<evidence type="ECO:0000313" key="2">
    <source>
        <dbReference type="EMBL" id="GJM85092.1"/>
    </source>
</evidence>
<gene>
    <name evidence="3" type="primary">ga01513</name>
    <name evidence="2" type="synonym">ga00826</name>
    <name evidence="2" type="ORF">PR202_ga00826</name>
    <name evidence="3" type="ORF">PR202_ga01513</name>
</gene>
<comment type="caution">
    <text evidence="3">The sequence shown here is derived from an EMBL/GenBank/DDBJ whole genome shotgun (WGS) entry which is preliminary data.</text>
</comment>
<dbReference type="PANTHER" id="PTHR21600">
    <property type="entry name" value="MITOCHONDRIAL RNA PSEUDOURIDINE SYNTHASE"/>
    <property type="match status" value="1"/>
</dbReference>
<reference evidence="3" key="2">
    <citation type="submission" date="2021-12" db="EMBL/GenBank/DDBJ databases">
        <title>Resequencing data analysis of finger millet.</title>
        <authorList>
            <person name="Hatakeyama M."/>
            <person name="Aluri S."/>
            <person name="Balachadran M.T."/>
            <person name="Sivarajan S.R."/>
            <person name="Poveda L."/>
            <person name="Shimizu-Inatsugi R."/>
            <person name="Schlapbach R."/>
            <person name="Sreeman S.M."/>
            <person name="Shimizu K.K."/>
        </authorList>
    </citation>
    <scope>NUCLEOTIDE SEQUENCE</scope>
</reference>
<dbReference type="EMBL" id="BQKI01000001">
    <property type="protein sequence ID" value="GJM85720.1"/>
    <property type="molecule type" value="Genomic_DNA"/>
</dbReference>
<dbReference type="AlphaFoldDB" id="A0AAV5BJ45"/>
<keyword evidence="1" id="KW-0694">RNA-binding</keyword>
<reference evidence="3" key="1">
    <citation type="journal article" date="2018" name="DNA Res.">
        <title>Multiple hybrid de novo genome assembly of finger millet, an orphan allotetraploid crop.</title>
        <authorList>
            <person name="Hatakeyama M."/>
            <person name="Aluri S."/>
            <person name="Balachadran M.T."/>
            <person name="Sivarajan S.R."/>
            <person name="Patrignani A."/>
            <person name="Gruter S."/>
            <person name="Poveda L."/>
            <person name="Shimizu-Inatsugi R."/>
            <person name="Baeten J."/>
            <person name="Francoijs K.J."/>
            <person name="Nataraja K.N."/>
            <person name="Reddy Y.A.N."/>
            <person name="Phadnis S."/>
            <person name="Ravikumar R.L."/>
            <person name="Schlapbach R."/>
            <person name="Sreeman S.M."/>
            <person name="Shimizu K.K."/>
        </authorList>
    </citation>
    <scope>NUCLEOTIDE SEQUENCE</scope>
</reference>
<evidence type="ECO:0000256" key="1">
    <source>
        <dbReference type="PROSITE-ProRule" id="PRU00182"/>
    </source>
</evidence>
<dbReference type="GO" id="GO:0009982">
    <property type="term" value="F:pseudouridine synthase activity"/>
    <property type="evidence" value="ECO:0007669"/>
    <property type="project" value="TreeGrafter"/>
</dbReference>
<dbReference type="InterPro" id="IPR050188">
    <property type="entry name" value="RluA_PseudoU_synthase"/>
</dbReference>
<dbReference type="PROSITE" id="PS50889">
    <property type="entry name" value="S4"/>
    <property type="match status" value="1"/>
</dbReference>
<dbReference type="GO" id="GO:0003723">
    <property type="term" value="F:RNA binding"/>
    <property type="evidence" value="ECO:0007669"/>
    <property type="project" value="UniProtKB-KW"/>
</dbReference>
<dbReference type="EMBL" id="BQKI01000001">
    <property type="protein sequence ID" value="GJM85092.1"/>
    <property type="molecule type" value="Genomic_DNA"/>
</dbReference>
<accession>A0AAV5BJ45</accession>
<dbReference type="GO" id="GO:0000455">
    <property type="term" value="P:enzyme-directed rRNA pseudouridine synthesis"/>
    <property type="evidence" value="ECO:0007669"/>
    <property type="project" value="TreeGrafter"/>
</dbReference>
<proteinExistence type="predicted"/>
<dbReference type="PANTHER" id="PTHR21600:SF40">
    <property type="entry name" value="PSEUDOURIDYLATE SYNTHASE RPUSD2"/>
    <property type="match status" value="1"/>
</dbReference>
<dbReference type="Proteomes" id="UP001054889">
    <property type="component" value="Unassembled WGS sequence"/>
</dbReference>
<protein>
    <submittedName>
        <fullName evidence="3">Uncharacterized protein</fullName>
    </submittedName>
</protein>
<evidence type="ECO:0000313" key="4">
    <source>
        <dbReference type="Proteomes" id="UP001054889"/>
    </source>
</evidence>
<organism evidence="3 4">
    <name type="scientific">Eleusine coracana subsp. coracana</name>
    <dbReference type="NCBI Taxonomy" id="191504"/>
    <lineage>
        <taxon>Eukaryota</taxon>
        <taxon>Viridiplantae</taxon>
        <taxon>Streptophyta</taxon>
        <taxon>Embryophyta</taxon>
        <taxon>Tracheophyta</taxon>
        <taxon>Spermatophyta</taxon>
        <taxon>Magnoliopsida</taxon>
        <taxon>Liliopsida</taxon>
        <taxon>Poales</taxon>
        <taxon>Poaceae</taxon>
        <taxon>PACMAD clade</taxon>
        <taxon>Chloridoideae</taxon>
        <taxon>Cynodonteae</taxon>
        <taxon>Eleusininae</taxon>
        <taxon>Eleusine</taxon>
    </lineage>
</organism>
<sequence length="168" mass="19175">MLCFPYGSKCLVEFLVHSSFGLQVKNRWAGKTIVDLFTDEFKGRSREYYVCAVKRGRLQVDEQSVHTDYIVKSSQKISHFVHRHEPPVLAGDITILKNEVDVVTICKPASVPVSLFSNILESVHPCGQYRKNTVVGILQAEYGLTPLFRILCLSVYFSCLYDFDFYPL</sequence>
<name>A0AAV5BJ45_ELECO</name>
<evidence type="ECO:0000313" key="3">
    <source>
        <dbReference type="EMBL" id="GJM85720.1"/>
    </source>
</evidence>